<gene>
    <name evidence="2" type="ORF">J2739_002360</name>
</gene>
<dbReference type="RefSeq" id="WP_309901737.1">
    <property type="nucleotide sequence ID" value="NZ_JAVDRF010000004.1"/>
</dbReference>
<evidence type="ECO:0000313" key="3">
    <source>
        <dbReference type="Proteomes" id="UP001184230"/>
    </source>
</evidence>
<keyword evidence="1" id="KW-0472">Membrane</keyword>
<evidence type="ECO:0000256" key="1">
    <source>
        <dbReference type="SAM" id="Phobius"/>
    </source>
</evidence>
<feature type="transmembrane region" description="Helical" evidence="1">
    <location>
        <begin position="94"/>
        <end position="114"/>
    </location>
</feature>
<organism evidence="2 3">
    <name type="scientific">Variovorax soli</name>
    <dbReference type="NCBI Taxonomy" id="376815"/>
    <lineage>
        <taxon>Bacteria</taxon>
        <taxon>Pseudomonadati</taxon>
        <taxon>Pseudomonadota</taxon>
        <taxon>Betaproteobacteria</taxon>
        <taxon>Burkholderiales</taxon>
        <taxon>Comamonadaceae</taxon>
        <taxon>Variovorax</taxon>
    </lineage>
</organism>
<reference evidence="2 3" key="1">
    <citation type="submission" date="2023-07" db="EMBL/GenBank/DDBJ databases">
        <title>Sorghum-associated microbial communities from plants grown in Nebraska, USA.</title>
        <authorList>
            <person name="Schachtman D."/>
        </authorList>
    </citation>
    <scope>NUCLEOTIDE SEQUENCE [LARGE SCALE GENOMIC DNA]</scope>
    <source>
        <strain evidence="2 3">DS1781</strain>
    </source>
</reference>
<dbReference type="Proteomes" id="UP001184230">
    <property type="component" value="Unassembled WGS sequence"/>
</dbReference>
<keyword evidence="1" id="KW-1133">Transmembrane helix</keyword>
<evidence type="ECO:0000313" key="2">
    <source>
        <dbReference type="EMBL" id="MDR6536587.1"/>
    </source>
</evidence>
<dbReference type="EMBL" id="JAVDRF010000004">
    <property type="protein sequence ID" value="MDR6536587.1"/>
    <property type="molecule type" value="Genomic_DNA"/>
</dbReference>
<keyword evidence="1" id="KW-0812">Transmembrane</keyword>
<accession>A0ABU1NE50</accession>
<name>A0ABU1NE50_9BURK</name>
<comment type="caution">
    <text evidence="2">The sequence shown here is derived from an EMBL/GenBank/DDBJ whole genome shotgun (WGS) entry which is preliminary data.</text>
</comment>
<dbReference type="Gene3D" id="1.10.10.1320">
    <property type="entry name" value="Anti-sigma factor, zinc-finger domain"/>
    <property type="match status" value="1"/>
</dbReference>
<dbReference type="InterPro" id="IPR041916">
    <property type="entry name" value="Anti_sigma_zinc_sf"/>
</dbReference>
<keyword evidence="3" id="KW-1185">Reference proteome</keyword>
<protein>
    <submittedName>
        <fullName evidence="2">Anti-sigma factor RsiW</fullName>
    </submittedName>
</protein>
<sequence>MNNQRFEELLPWYANGSLGAEDRAWVDAYLAQNPEARSELDWYRSLQARVRESAPAVPATIGLARAMRLIQGDRPTLAERIGAFFGNFGMRPSLALAGLALVAVQGGVILNLLGHAREDADEIRALHAVRVTEAPMLKISFAPDAKEADIRLLLVQIQGELAGGPGQLGDYYLRVPAGSEAAALARVQAAPIVQTASLAPGVPPRE</sequence>
<proteinExistence type="predicted"/>